<dbReference type="AlphaFoldDB" id="A0A914IBI7"/>
<sequence>MITESNGSGIFDEMRTWRVHHRLRRLEEKCEFCCEANISPDAFERKNLCRNECPTLARINMAKFESGDPLIEICPLMVRGIGGYGRGGIGGYERGGVGEYGHRRIGDGPVAAADAQRADTSQSP</sequence>
<accession>A0A914IBI7</accession>
<dbReference type="Proteomes" id="UP000887572">
    <property type="component" value="Unplaced"/>
</dbReference>
<proteinExistence type="predicted"/>
<organism evidence="1 2">
    <name type="scientific">Globodera rostochiensis</name>
    <name type="common">Golden nematode worm</name>
    <name type="synonym">Heterodera rostochiensis</name>
    <dbReference type="NCBI Taxonomy" id="31243"/>
    <lineage>
        <taxon>Eukaryota</taxon>
        <taxon>Metazoa</taxon>
        <taxon>Ecdysozoa</taxon>
        <taxon>Nematoda</taxon>
        <taxon>Chromadorea</taxon>
        <taxon>Rhabditida</taxon>
        <taxon>Tylenchina</taxon>
        <taxon>Tylenchomorpha</taxon>
        <taxon>Tylenchoidea</taxon>
        <taxon>Heteroderidae</taxon>
        <taxon>Heteroderinae</taxon>
        <taxon>Globodera</taxon>
    </lineage>
</organism>
<keyword evidence="1" id="KW-1185">Reference proteome</keyword>
<name>A0A914IBI7_GLORO</name>
<dbReference type="WBParaSite" id="Gr19_v10_g9314.t1">
    <property type="protein sequence ID" value="Gr19_v10_g9314.t1"/>
    <property type="gene ID" value="Gr19_v10_g9314"/>
</dbReference>
<evidence type="ECO:0000313" key="2">
    <source>
        <dbReference type="WBParaSite" id="Gr19_v10_g9314.t1"/>
    </source>
</evidence>
<reference evidence="2" key="1">
    <citation type="submission" date="2022-11" db="UniProtKB">
        <authorList>
            <consortium name="WormBaseParasite"/>
        </authorList>
    </citation>
    <scope>IDENTIFICATION</scope>
</reference>
<evidence type="ECO:0000313" key="1">
    <source>
        <dbReference type="Proteomes" id="UP000887572"/>
    </source>
</evidence>
<protein>
    <submittedName>
        <fullName evidence="2">Uncharacterized protein</fullName>
    </submittedName>
</protein>